<organism evidence="3 4">
    <name type="scientific">Stephania cephalantha</name>
    <dbReference type="NCBI Taxonomy" id="152367"/>
    <lineage>
        <taxon>Eukaryota</taxon>
        <taxon>Viridiplantae</taxon>
        <taxon>Streptophyta</taxon>
        <taxon>Embryophyta</taxon>
        <taxon>Tracheophyta</taxon>
        <taxon>Spermatophyta</taxon>
        <taxon>Magnoliopsida</taxon>
        <taxon>Ranunculales</taxon>
        <taxon>Menispermaceae</taxon>
        <taxon>Menispermoideae</taxon>
        <taxon>Cissampelideae</taxon>
        <taxon>Stephania</taxon>
    </lineage>
</organism>
<sequence>MASITSLPSSPSEESSASLYVQGSIDDIAENVSRENDDAKDEEIPYAMDLIHSKVNAREIAKYREAYKIPSNILLRVPKDHELPSSPPEGEVAISLRFFSCGLRLPIQKPVALMLRALGLAPCQLNPNFWRQLIGVLALCKAHGLPELTLEDFQCIFQTKPHPGRMKKGWHYCSAYCDKGEGRGSLIILKPTSCQNWKGRWCFVSGNWDAKPGLTPTRFSSDGASWTKPRGNRIANSLACRLYAIPPSERQFDDLVDPNLLHAVGLSESVCVDPMGTATKGKPEHEYLDVDEKELRNTRLAREARLARKRKTSCNIPRVAESTIHMSSPSRHFNFDNGGGLARHSLEPNKKMRRSDVSVAVPGVVTSVIPAIGSFSMTMNNVPAMPSKENYLYKQNRQCMVGINKEEAVRLDNVPTRARVEDAIDWSSKLTFSLYKIQEDLSRFRTGKRRVVSKLNASNARVEELESALAKMKRESAASKTCLEVLQQEKACLTRRNGELIRAVEKAKADEMHAIADLIKFKESDEYQKALSKARRQGAIDLRLDVDEHFPGAVDWNLLKSKIENAVAYKEDREKGGAGAA</sequence>
<dbReference type="InterPro" id="IPR007321">
    <property type="entry name" value="Transposase_28"/>
</dbReference>
<protein>
    <recommendedName>
        <fullName evidence="2">Transposase (putative) gypsy type domain-containing protein</fullName>
    </recommendedName>
</protein>
<dbReference type="AlphaFoldDB" id="A0AAP0J4G5"/>
<evidence type="ECO:0000256" key="1">
    <source>
        <dbReference type="SAM" id="Coils"/>
    </source>
</evidence>
<comment type="caution">
    <text evidence="3">The sequence shown here is derived from an EMBL/GenBank/DDBJ whole genome shotgun (WGS) entry which is preliminary data.</text>
</comment>
<dbReference type="PANTHER" id="PTHR31099">
    <property type="entry name" value="OS06G0165300 PROTEIN"/>
    <property type="match status" value="1"/>
</dbReference>
<proteinExistence type="predicted"/>
<feature type="coiled-coil region" evidence="1">
    <location>
        <begin position="455"/>
        <end position="503"/>
    </location>
</feature>
<dbReference type="Proteomes" id="UP001419268">
    <property type="component" value="Unassembled WGS sequence"/>
</dbReference>
<evidence type="ECO:0000313" key="4">
    <source>
        <dbReference type="Proteomes" id="UP001419268"/>
    </source>
</evidence>
<gene>
    <name evidence="3" type="ORF">Scep_015356</name>
</gene>
<dbReference type="PANTHER" id="PTHR31099:SF49">
    <property type="entry name" value="MYOSIN HEAVY CHAIN-LIKE PROTEIN"/>
    <property type="match status" value="1"/>
</dbReference>
<evidence type="ECO:0000259" key="2">
    <source>
        <dbReference type="Pfam" id="PF04195"/>
    </source>
</evidence>
<accession>A0AAP0J4G5</accession>
<dbReference type="EMBL" id="JBBNAG010000006">
    <property type="protein sequence ID" value="KAK9126510.1"/>
    <property type="molecule type" value="Genomic_DNA"/>
</dbReference>
<evidence type="ECO:0000313" key="3">
    <source>
        <dbReference type="EMBL" id="KAK9126510.1"/>
    </source>
</evidence>
<name>A0AAP0J4G5_9MAGN</name>
<reference evidence="3 4" key="1">
    <citation type="submission" date="2024-01" db="EMBL/GenBank/DDBJ databases">
        <title>Genome assemblies of Stephania.</title>
        <authorList>
            <person name="Yang L."/>
        </authorList>
    </citation>
    <scope>NUCLEOTIDE SEQUENCE [LARGE SCALE GENOMIC DNA]</scope>
    <source>
        <strain evidence="3">JXDWG</strain>
        <tissue evidence="3">Leaf</tissue>
    </source>
</reference>
<feature type="domain" description="Transposase (putative) gypsy type" evidence="2">
    <location>
        <begin position="95"/>
        <end position="158"/>
    </location>
</feature>
<dbReference type="Pfam" id="PF04195">
    <property type="entry name" value="Transposase_28"/>
    <property type="match status" value="1"/>
</dbReference>
<keyword evidence="1" id="KW-0175">Coiled coil</keyword>
<keyword evidence="4" id="KW-1185">Reference proteome</keyword>